<organism evidence="1 2">
    <name type="scientific">Portunus trituberculatus</name>
    <name type="common">Swimming crab</name>
    <name type="synonym">Neptunus trituberculatus</name>
    <dbReference type="NCBI Taxonomy" id="210409"/>
    <lineage>
        <taxon>Eukaryota</taxon>
        <taxon>Metazoa</taxon>
        <taxon>Ecdysozoa</taxon>
        <taxon>Arthropoda</taxon>
        <taxon>Crustacea</taxon>
        <taxon>Multicrustacea</taxon>
        <taxon>Malacostraca</taxon>
        <taxon>Eumalacostraca</taxon>
        <taxon>Eucarida</taxon>
        <taxon>Decapoda</taxon>
        <taxon>Pleocyemata</taxon>
        <taxon>Brachyura</taxon>
        <taxon>Eubrachyura</taxon>
        <taxon>Portunoidea</taxon>
        <taxon>Portunidae</taxon>
        <taxon>Portuninae</taxon>
        <taxon>Portunus</taxon>
    </lineage>
</organism>
<dbReference type="Proteomes" id="UP000324222">
    <property type="component" value="Unassembled WGS sequence"/>
</dbReference>
<sequence length="234" mass="25476">MYTTFLAACVQPMSGRSIQQSLEQAAVRRGCGSVVGVRDKCNISTVRREEPWLASAAAAQVPRRPSAGITSRSCHAKFMWRIKIDYGNNLLISIDPSLCKSSNYTQNSKQKCVPVLEGLGLNGFETRNRSPAITLAATVSGGEWCGWTCVGFPAFSSTTRGHCETGLLSFHLKHIPNPPASVFSSVTARPNIFDFTLNRTVLRTPSDVGGARRPYPWEKLSYTSVPCSSTVVKT</sequence>
<evidence type="ECO:0000313" key="2">
    <source>
        <dbReference type="Proteomes" id="UP000324222"/>
    </source>
</evidence>
<evidence type="ECO:0000313" key="1">
    <source>
        <dbReference type="EMBL" id="MPC12766.1"/>
    </source>
</evidence>
<dbReference type="AlphaFoldDB" id="A0A5B7CWR3"/>
<proteinExistence type="predicted"/>
<dbReference type="EMBL" id="VSRR010000235">
    <property type="protein sequence ID" value="MPC12766.1"/>
    <property type="molecule type" value="Genomic_DNA"/>
</dbReference>
<protein>
    <submittedName>
        <fullName evidence="1">Uncharacterized protein</fullName>
    </submittedName>
</protein>
<name>A0A5B7CWR3_PORTR</name>
<keyword evidence="2" id="KW-1185">Reference proteome</keyword>
<comment type="caution">
    <text evidence="1">The sequence shown here is derived from an EMBL/GenBank/DDBJ whole genome shotgun (WGS) entry which is preliminary data.</text>
</comment>
<reference evidence="1 2" key="1">
    <citation type="submission" date="2019-05" db="EMBL/GenBank/DDBJ databases">
        <title>Another draft genome of Portunus trituberculatus and its Hox gene families provides insights of decapod evolution.</title>
        <authorList>
            <person name="Jeong J.-H."/>
            <person name="Song I."/>
            <person name="Kim S."/>
            <person name="Choi T."/>
            <person name="Kim D."/>
            <person name="Ryu S."/>
            <person name="Kim W."/>
        </authorList>
    </citation>
    <scope>NUCLEOTIDE SEQUENCE [LARGE SCALE GENOMIC DNA]</scope>
    <source>
        <tissue evidence="1">Muscle</tissue>
    </source>
</reference>
<accession>A0A5B7CWR3</accession>
<gene>
    <name evidence="1" type="ORF">E2C01_005474</name>
</gene>